<name>A0ABV4R505_9ACTN</name>
<keyword evidence="2" id="KW-1185">Reference proteome</keyword>
<accession>A0ABV4R505</accession>
<dbReference type="EMBL" id="JAXCEH010000026">
    <property type="protein sequence ID" value="MFA1557991.1"/>
    <property type="molecule type" value="Genomic_DNA"/>
</dbReference>
<evidence type="ECO:0000313" key="2">
    <source>
        <dbReference type="Proteomes" id="UP001569904"/>
    </source>
</evidence>
<protein>
    <submittedName>
        <fullName evidence="1">Uncharacterized protein</fullName>
    </submittedName>
</protein>
<proteinExistence type="predicted"/>
<dbReference type="Proteomes" id="UP001569904">
    <property type="component" value="Unassembled WGS sequence"/>
</dbReference>
<reference evidence="1 2" key="1">
    <citation type="submission" date="2023-11" db="EMBL/GenBank/DDBJ databases">
        <title>Actinomadura monticuli sp. nov., isolated from volcanic ash.</title>
        <authorList>
            <person name="Lee S.D."/>
            <person name="Yang H."/>
            <person name="Kim I.S."/>
        </authorList>
    </citation>
    <scope>NUCLEOTIDE SEQUENCE [LARGE SCALE GENOMIC DNA]</scope>
    <source>
        <strain evidence="1 2">DSM 45346</strain>
    </source>
</reference>
<organism evidence="1 2">
    <name type="scientific">Actinomadura chokoriensis</name>
    <dbReference type="NCBI Taxonomy" id="454156"/>
    <lineage>
        <taxon>Bacteria</taxon>
        <taxon>Bacillati</taxon>
        <taxon>Actinomycetota</taxon>
        <taxon>Actinomycetes</taxon>
        <taxon>Streptosporangiales</taxon>
        <taxon>Thermomonosporaceae</taxon>
        <taxon>Actinomadura</taxon>
    </lineage>
</organism>
<dbReference type="RefSeq" id="WP_371944854.1">
    <property type="nucleotide sequence ID" value="NZ_JAXCEH010000026.1"/>
</dbReference>
<evidence type="ECO:0000313" key="1">
    <source>
        <dbReference type="EMBL" id="MFA1557991.1"/>
    </source>
</evidence>
<sequence>MRGPATLIPQHERITFLARLSNAFAPMEGIVTAFTEVQGYLVLNVIPLGTPGRVVTVGCRYCPDGAWWFYDTRAGEPIRPASDTKVTAHLIRIKMEEAAAA</sequence>
<gene>
    <name evidence="1" type="ORF">SM436_30265</name>
</gene>
<comment type="caution">
    <text evidence="1">The sequence shown here is derived from an EMBL/GenBank/DDBJ whole genome shotgun (WGS) entry which is preliminary data.</text>
</comment>